<protein>
    <recommendedName>
        <fullName evidence="3">Xylanolytic transcriptional activator regulatory domain-containing protein</fullName>
    </recommendedName>
</protein>
<evidence type="ECO:0000259" key="3">
    <source>
        <dbReference type="SMART" id="SM00906"/>
    </source>
</evidence>
<dbReference type="SMART" id="SM00906">
    <property type="entry name" value="Fungal_trans"/>
    <property type="match status" value="1"/>
</dbReference>
<dbReference type="GO" id="GO:0006351">
    <property type="term" value="P:DNA-templated transcription"/>
    <property type="evidence" value="ECO:0007669"/>
    <property type="project" value="InterPro"/>
</dbReference>
<gene>
    <name evidence="4" type="ORF">BP5553_05137</name>
</gene>
<evidence type="ECO:0000313" key="4">
    <source>
        <dbReference type="EMBL" id="RDL37704.1"/>
    </source>
</evidence>
<dbReference type="GO" id="GO:0008270">
    <property type="term" value="F:zinc ion binding"/>
    <property type="evidence" value="ECO:0007669"/>
    <property type="project" value="InterPro"/>
</dbReference>
<dbReference type="GO" id="GO:0003700">
    <property type="term" value="F:DNA-binding transcription factor activity"/>
    <property type="evidence" value="ECO:0007669"/>
    <property type="project" value="InterPro"/>
</dbReference>
<dbReference type="InterPro" id="IPR007219">
    <property type="entry name" value="XnlR_reg_dom"/>
</dbReference>
<feature type="compositionally biased region" description="Low complexity" evidence="2">
    <location>
        <begin position="497"/>
        <end position="508"/>
    </location>
</feature>
<dbReference type="OrthoDB" id="103819at2759"/>
<reference evidence="4 5" key="1">
    <citation type="journal article" date="2018" name="IMA Fungus">
        <title>IMA Genome-F 9: Draft genome sequence of Annulohypoxylon stygium, Aspergillus mulundensis, Berkeleyomyces basicola (syn. Thielaviopsis basicola), Ceratocystis smalleyi, two Cercospora beticola strains, Coleophoma cylindrospora, Fusarium fracticaudum, Phialophora cf. hyalina, and Morchella septimelata.</title>
        <authorList>
            <person name="Wingfield B.D."/>
            <person name="Bills G.F."/>
            <person name="Dong Y."/>
            <person name="Huang W."/>
            <person name="Nel W.J."/>
            <person name="Swalarsk-Parry B.S."/>
            <person name="Vaghefi N."/>
            <person name="Wilken P.M."/>
            <person name="An Z."/>
            <person name="de Beer Z.W."/>
            <person name="De Vos L."/>
            <person name="Chen L."/>
            <person name="Duong T.A."/>
            <person name="Gao Y."/>
            <person name="Hammerbacher A."/>
            <person name="Kikkert J.R."/>
            <person name="Li Y."/>
            <person name="Li H."/>
            <person name="Li K."/>
            <person name="Li Q."/>
            <person name="Liu X."/>
            <person name="Ma X."/>
            <person name="Naidoo K."/>
            <person name="Pethybridge S.J."/>
            <person name="Sun J."/>
            <person name="Steenkamp E.T."/>
            <person name="van der Nest M.A."/>
            <person name="van Wyk S."/>
            <person name="Wingfield M.J."/>
            <person name="Xiong C."/>
            <person name="Yue Q."/>
            <person name="Zhang X."/>
        </authorList>
    </citation>
    <scope>NUCLEOTIDE SEQUENCE [LARGE SCALE GENOMIC DNA]</scope>
    <source>
        <strain evidence="4 5">BP 5553</strain>
    </source>
</reference>
<dbReference type="Pfam" id="PF04082">
    <property type="entry name" value="Fungal_trans"/>
    <property type="match status" value="1"/>
</dbReference>
<feature type="region of interest" description="Disordered" evidence="2">
    <location>
        <begin position="17"/>
        <end position="82"/>
    </location>
</feature>
<evidence type="ECO:0000256" key="1">
    <source>
        <dbReference type="ARBA" id="ARBA00023242"/>
    </source>
</evidence>
<feature type="domain" description="Xylanolytic transcriptional activator regulatory" evidence="3">
    <location>
        <begin position="260"/>
        <end position="330"/>
    </location>
</feature>
<dbReference type="GO" id="GO:0003677">
    <property type="term" value="F:DNA binding"/>
    <property type="evidence" value="ECO:0007669"/>
    <property type="project" value="InterPro"/>
</dbReference>
<name>A0A370TQA3_9HELO</name>
<sequence>MAEPLESYSVACSRHHSGCQRCEGEGPECSYSRSGVIRRSRKKKDGERRPPRSSETSAGTEPSGLSRRPRQLPPDSTGTTQERLQRLIGKDHRELGALASLLEEYATVWQGSSAFDKLAEGAEADFFLFEEDQVRPWVEGEWFPWSYVALLMLPPSAFITTLQRQRLLLTSAPPEILDHLAASRPHQVQDRAWLVMFYSIALSAVSSTNPSDEATKAKLRSNLWLAFNDVRLLLEPKISSLQALFMLACHVEEFMTPSVCWVLVTKACVMLQALGISHWRLDSATCERRTLFFWRLNILDKALALILGRPPTFHREMTAATALPTLEQLLPPQPYQLGGAPTLFEAHYTHQMHLLSCVMGNIWHCLYGQGSDDLFAVKGNLESWHRQATEVLEAAALAEKPLLSASGAASVDFGLRTLQFHYLSLLVLLTVSSKQLRKQSTHPSQQMLQLLPSLGEMDLDLQEPYTCLVWQRLHCPLAAFGALWGDTVLKGKTHVEQNQNTPNPNIPTRETPDGRTQGVENLDQQANAFLSPASTTNAWNASSSENPDAQLEGFYTLPNDGFLNTTFDNFFAATFDWSIWDNQEL</sequence>
<keyword evidence="5" id="KW-1185">Reference proteome</keyword>
<dbReference type="PANTHER" id="PTHR46910">
    <property type="entry name" value="TRANSCRIPTION FACTOR PDR1"/>
    <property type="match status" value="1"/>
</dbReference>
<dbReference type="Proteomes" id="UP000254866">
    <property type="component" value="Unassembled WGS sequence"/>
</dbReference>
<feature type="region of interest" description="Disordered" evidence="2">
    <location>
        <begin position="495"/>
        <end position="518"/>
    </location>
</feature>
<organism evidence="4 5">
    <name type="scientific">Venustampulla echinocandica</name>
    <dbReference type="NCBI Taxonomy" id="2656787"/>
    <lineage>
        <taxon>Eukaryota</taxon>
        <taxon>Fungi</taxon>
        <taxon>Dikarya</taxon>
        <taxon>Ascomycota</taxon>
        <taxon>Pezizomycotina</taxon>
        <taxon>Leotiomycetes</taxon>
        <taxon>Helotiales</taxon>
        <taxon>Pleuroascaceae</taxon>
        <taxon>Venustampulla</taxon>
    </lineage>
</organism>
<proteinExistence type="predicted"/>
<keyword evidence="1" id="KW-0539">Nucleus</keyword>
<dbReference type="AlphaFoldDB" id="A0A370TQA3"/>
<dbReference type="GeneID" id="43597986"/>
<evidence type="ECO:0000313" key="5">
    <source>
        <dbReference type="Proteomes" id="UP000254866"/>
    </source>
</evidence>
<dbReference type="InterPro" id="IPR050987">
    <property type="entry name" value="AtrR-like"/>
</dbReference>
<dbReference type="CDD" id="cd12148">
    <property type="entry name" value="fungal_TF_MHR"/>
    <property type="match status" value="1"/>
</dbReference>
<dbReference type="RefSeq" id="XP_031870360.1">
    <property type="nucleotide sequence ID" value="XM_032013760.1"/>
</dbReference>
<accession>A0A370TQA3</accession>
<comment type="caution">
    <text evidence="4">The sequence shown here is derived from an EMBL/GenBank/DDBJ whole genome shotgun (WGS) entry which is preliminary data.</text>
</comment>
<dbReference type="EMBL" id="NPIC01000003">
    <property type="protein sequence ID" value="RDL37704.1"/>
    <property type="molecule type" value="Genomic_DNA"/>
</dbReference>
<dbReference type="STRING" id="2656787.A0A370TQA3"/>
<evidence type="ECO:0000256" key="2">
    <source>
        <dbReference type="SAM" id="MobiDB-lite"/>
    </source>
</evidence>
<dbReference type="PANTHER" id="PTHR46910:SF5">
    <property type="entry name" value="ZN(II)2CYS6 TRANSCRIPTION FACTOR (EUROFUNG)"/>
    <property type="match status" value="1"/>
</dbReference>